<dbReference type="PROSITE" id="PS51257">
    <property type="entry name" value="PROKAR_LIPOPROTEIN"/>
    <property type="match status" value="1"/>
</dbReference>
<dbReference type="InterPro" id="IPR002053">
    <property type="entry name" value="Glyco_hydro_25"/>
</dbReference>
<proteinExistence type="inferred from homology"/>
<keyword evidence="2" id="KW-0732">Signal</keyword>
<accession>A0ABT7DM32</accession>
<gene>
    <name evidence="3" type="ORF">QNJ86_06620</name>
</gene>
<feature type="signal peptide" evidence="2">
    <location>
        <begin position="1"/>
        <end position="28"/>
    </location>
</feature>
<dbReference type="Gene3D" id="3.20.20.80">
    <property type="entry name" value="Glycosidases"/>
    <property type="match status" value="1"/>
</dbReference>
<protein>
    <submittedName>
        <fullName evidence="3">Glycoside hydrolase family 25 protein</fullName>
    </submittedName>
</protein>
<dbReference type="SUPFAM" id="SSF51445">
    <property type="entry name" value="(Trans)glycosidases"/>
    <property type="match status" value="1"/>
</dbReference>
<name>A0ABT7DM32_9ACTN</name>
<evidence type="ECO:0000313" key="3">
    <source>
        <dbReference type="EMBL" id="MDJ1650467.1"/>
    </source>
</evidence>
<evidence type="ECO:0000256" key="1">
    <source>
        <dbReference type="ARBA" id="ARBA00010646"/>
    </source>
</evidence>
<dbReference type="PROSITE" id="PS51904">
    <property type="entry name" value="GLYCOSYL_HYDROL_F25_2"/>
    <property type="match status" value="1"/>
</dbReference>
<comment type="caution">
    <text evidence="3">The sequence shown here is derived from an EMBL/GenBank/DDBJ whole genome shotgun (WGS) entry which is preliminary data.</text>
</comment>
<dbReference type="Pfam" id="PF01183">
    <property type="entry name" value="Glyco_hydro_25"/>
    <property type="match status" value="1"/>
</dbReference>
<comment type="similarity">
    <text evidence="1">Belongs to the glycosyl hydrolase 25 family.</text>
</comment>
<dbReference type="GO" id="GO:0016787">
    <property type="term" value="F:hydrolase activity"/>
    <property type="evidence" value="ECO:0007669"/>
    <property type="project" value="UniProtKB-KW"/>
</dbReference>
<dbReference type="PANTHER" id="PTHR34135:SF2">
    <property type="entry name" value="LYSOZYME"/>
    <property type="match status" value="1"/>
</dbReference>
<dbReference type="EMBL" id="JASJEU010000013">
    <property type="protein sequence ID" value="MDJ1650467.1"/>
    <property type="molecule type" value="Genomic_DNA"/>
</dbReference>
<evidence type="ECO:0000256" key="2">
    <source>
        <dbReference type="SAM" id="SignalP"/>
    </source>
</evidence>
<dbReference type="InterPro" id="IPR017853">
    <property type="entry name" value="GH"/>
</dbReference>
<keyword evidence="3" id="KW-0378">Hydrolase</keyword>
<dbReference type="CDD" id="cd06414">
    <property type="entry name" value="GH25_LytC-like"/>
    <property type="match status" value="1"/>
</dbReference>
<sequence>MMRTFKRTCWALGALVVAAACCAAIALAGCGGAPAADAPEAYVSPYDWTKLERTDDRLVYQDGEKRSQLGVDVSSHQGAIDWQAVAADGVDFAFVRAGNRGYTEGGLFVDERFAENVDGASAAGLDVGVYFFSQAITAEEAREEADLVLKALAGRFVALPVVFDHEPVPDAAGRANNLSRDTLTACALAFCERLEAAGYDTMIYGNKGDMARYNREALGTRPVWFAEYDAQKPSAQFDFAIWQYTNAGTISGIPTPVDLNLLLPEVE</sequence>
<dbReference type="PANTHER" id="PTHR34135">
    <property type="entry name" value="LYSOZYME"/>
    <property type="match status" value="1"/>
</dbReference>
<reference evidence="3 4" key="1">
    <citation type="submission" date="2023-05" db="EMBL/GenBank/DDBJ databases">
        <title>Gordonibacter KGMB12511T sp. nov., isolated from faeces of healthy Korean.</title>
        <authorList>
            <person name="Kim H.S."/>
            <person name="Kim J.-S."/>
            <person name="Suh M.K."/>
            <person name="Eom M.K."/>
            <person name="Do H.E."/>
            <person name="Lee J.-S."/>
        </authorList>
    </citation>
    <scope>NUCLEOTIDE SEQUENCE [LARGE SCALE GENOMIC DNA]</scope>
    <source>
        <strain evidence="3 4">KGMB12511</strain>
    </source>
</reference>
<dbReference type="RefSeq" id="WP_283831819.1">
    <property type="nucleotide sequence ID" value="NZ_JASJEU010000013.1"/>
</dbReference>
<feature type="chain" id="PRO_5045918615" evidence="2">
    <location>
        <begin position="29"/>
        <end position="267"/>
    </location>
</feature>
<evidence type="ECO:0000313" key="4">
    <source>
        <dbReference type="Proteomes" id="UP001232750"/>
    </source>
</evidence>
<organism evidence="3 4">
    <name type="scientific">Gordonibacter faecis</name>
    <dbReference type="NCBI Taxonomy" id="3047475"/>
    <lineage>
        <taxon>Bacteria</taxon>
        <taxon>Bacillati</taxon>
        <taxon>Actinomycetota</taxon>
        <taxon>Coriobacteriia</taxon>
        <taxon>Eggerthellales</taxon>
        <taxon>Eggerthellaceae</taxon>
        <taxon>Gordonibacter</taxon>
    </lineage>
</organism>
<keyword evidence="4" id="KW-1185">Reference proteome</keyword>
<dbReference type="Proteomes" id="UP001232750">
    <property type="component" value="Unassembled WGS sequence"/>
</dbReference>